<dbReference type="InParanoid" id="A0A7R8UHI8"/>
<evidence type="ECO:0000313" key="3">
    <source>
        <dbReference type="EMBL" id="CAD7081013.1"/>
    </source>
</evidence>
<keyword evidence="4" id="KW-1185">Reference proteome</keyword>
<dbReference type="Proteomes" id="UP000594454">
    <property type="component" value="Chromosome 2"/>
</dbReference>
<protein>
    <recommendedName>
        <fullName evidence="2">PXA domain-containing protein</fullName>
    </recommendedName>
</protein>
<feature type="domain" description="PXA" evidence="2">
    <location>
        <begin position="117"/>
        <end position="290"/>
    </location>
</feature>
<dbReference type="SUPFAM" id="SSF48097">
    <property type="entry name" value="Regulator of G-protein signaling, RGS"/>
    <property type="match status" value="1"/>
</dbReference>
<dbReference type="GO" id="GO:0097352">
    <property type="term" value="P:autophagosome maturation"/>
    <property type="evidence" value="ECO:0007669"/>
    <property type="project" value="TreeGrafter"/>
</dbReference>
<reference evidence="3 4" key="1">
    <citation type="submission" date="2020-11" db="EMBL/GenBank/DDBJ databases">
        <authorList>
            <person name="Wallbank WR R."/>
            <person name="Pardo Diaz C."/>
            <person name="Kozak K."/>
            <person name="Martin S."/>
            <person name="Jiggins C."/>
            <person name="Moest M."/>
            <person name="Warren A I."/>
            <person name="Generalovic N T."/>
            <person name="Byers J.R.P. K."/>
            <person name="Montejo-Kovacevich G."/>
            <person name="Yen C E."/>
        </authorList>
    </citation>
    <scope>NUCLEOTIDE SEQUENCE [LARGE SCALE GENOMIC DNA]</scope>
</reference>
<dbReference type="Pfam" id="PF02194">
    <property type="entry name" value="PXA"/>
    <property type="match status" value="1"/>
</dbReference>
<dbReference type="SMART" id="SM00313">
    <property type="entry name" value="PXA"/>
    <property type="match status" value="1"/>
</dbReference>
<keyword evidence="1" id="KW-1133">Transmembrane helix</keyword>
<dbReference type="OrthoDB" id="5957963at2759"/>
<gene>
    <name evidence="3" type="ORF">HERILL_LOCUS4140</name>
</gene>
<dbReference type="InterPro" id="IPR036305">
    <property type="entry name" value="RGS_sf"/>
</dbReference>
<dbReference type="PROSITE" id="PS51207">
    <property type="entry name" value="PXA"/>
    <property type="match status" value="1"/>
</dbReference>
<keyword evidence="1" id="KW-0812">Transmembrane</keyword>
<accession>A0A7R8UHI8</accession>
<keyword evidence="1" id="KW-0472">Membrane</keyword>
<evidence type="ECO:0000259" key="2">
    <source>
        <dbReference type="PROSITE" id="PS51207"/>
    </source>
</evidence>
<dbReference type="GO" id="GO:0035091">
    <property type="term" value="F:phosphatidylinositol binding"/>
    <property type="evidence" value="ECO:0007669"/>
    <property type="project" value="TreeGrafter"/>
</dbReference>
<feature type="transmembrane region" description="Helical" evidence="1">
    <location>
        <begin position="21"/>
        <end position="47"/>
    </location>
</feature>
<dbReference type="Gene3D" id="1.10.167.10">
    <property type="entry name" value="Regulator of G-protein Signalling 4, domain 2"/>
    <property type="match status" value="1"/>
</dbReference>
<dbReference type="AlphaFoldDB" id="A0A7R8UHI8"/>
<sequence>MNNPIVNETCKWLVKDRVVRVLLVVVAIFTVLTATYISILLGIFMLFSFTFGCVVCTVLLTHKETVGQLFELLRDTCGYSNCTEVTLTKCDTCDDIECQRHKTPEIPREPWKGLLLERDLDEAVESFYSRILNSFVKSWFSVLSQDEDFVHTLKLGLREATCHLIKRMKTIDAAKVITNRMLPIAFEHIEVVKDMLKNGTPMDKLPSGFLQHDRPVHPAVWNRQAELDYLRAVAKCLIPRIFHNEKFDSKIFFSLVRELLACWVLLPLLDVISDPNLINLMIVTATNKGSTLKRAKGSGIQVEFLKNFVNISDDCKISKDDLYLTDPNQLFYFMQFMKKQGAVDVLRFYLDVDNLNKELQDSRVTTDPAKLSTLHKQSIKLLHDYQDLVPDQDSTEATTLVEAHDRVRACLDGKWRKAFHKTPDYFKLIYSSKEIKSVDEFRSTDQIGPVSRLGSKIKDVIKGAIDGAPLEATEVPTVWDALSDTQLGTVNPTLYGSVAQKLRKERGQNLDAFLIDFMQSIEQSTDVGEDVVEITEAKTKPRPHPPGRNLVFGNLFGLGKCARGCQPSSVMPVASVKGPSECFLYIIYKLLRAPSILVRLMFALVCISKRTMDALICHLINKLIMLGLYQPRLATLIRLLENHLFGPKTPDASFEELLNRQKLARERLEKLCRGAGELLDTLQSPALNKHLMYCLFDVVLGELYPEFEEFETS</sequence>
<evidence type="ECO:0000313" key="4">
    <source>
        <dbReference type="Proteomes" id="UP000594454"/>
    </source>
</evidence>
<organism evidence="3 4">
    <name type="scientific">Hermetia illucens</name>
    <name type="common">Black soldier fly</name>
    <dbReference type="NCBI Taxonomy" id="343691"/>
    <lineage>
        <taxon>Eukaryota</taxon>
        <taxon>Metazoa</taxon>
        <taxon>Ecdysozoa</taxon>
        <taxon>Arthropoda</taxon>
        <taxon>Hexapoda</taxon>
        <taxon>Insecta</taxon>
        <taxon>Pterygota</taxon>
        <taxon>Neoptera</taxon>
        <taxon>Endopterygota</taxon>
        <taxon>Diptera</taxon>
        <taxon>Brachycera</taxon>
        <taxon>Stratiomyomorpha</taxon>
        <taxon>Stratiomyidae</taxon>
        <taxon>Hermetiinae</taxon>
        <taxon>Hermetia</taxon>
    </lineage>
</organism>
<dbReference type="InterPro" id="IPR003114">
    <property type="entry name" value="Phox_assoc"/>
</dbReference>
<dbReference type="InterPro" id="IPR044926">
    <property type="entry name" value="RGS_subdomain_2"/>
</dbReference>
<dbReference type="PANTHER" id="PTHR22775:SF44">
    <property type="entry name" value="SORTING NEXIN-14"/>
    <property type="match status" value="1"/>
</dbReference>
<name>A0A7R8UHI8_HERIL</name>
<proteinExistence type="predicted"/>
<dbReference type="GO" id="GO:0005770">
    <property type="term" value="C:late endosome"/>
    <property type="evidence" value="ECO:0007669"/>
    <property type="project" value="TreeGrafter"/>
</dbReference>
<evidence type="ECO:0000256" key="1">
    <source>
        <dbReference type="SAM" id="Phobius"/>
    </source>
</evidence>
<dbReference type="EMBL" id="LR899010">
    <property type="protein sequence ID" value="CAD7081013.1"/>
    <property type="molecule type" value="Genomic_DNA"/>
</dbReference>
<dbReference type="OMA" id="YYFMQFL"/>
<dbReference type="PANTHER" id="PTHR22775">
    <property type="entry name" value="SORTING NEXIN"/>
    <property type="match status" value="1"/>
</dbReference>